<dbReference type="EMBL" id="JAHRIN010026570">
    <property type="protein sequence ID" value="MEQ2200815.1"/>
    <property type="molecule type" value="Genomic_DNA"/>
</dbReference>
<keyword evidence="1" id="KW-0732">Signal</keyword>
<dbReference type="Proteomes" id="UP001434883">
    <property type="component" value="Unassembled WGS sequence"/>
</dbReference>
<sequence length="155" mass="18254">MNMKMILLFISDFFCHLTRHFLLYNWCLKCKQFHKLIQAKRHKDKKGPVFLYWTIKARMSISTHRLRSQSLSSHVTKWIGIKALPRHPEPGERELSVTVLFEEWGRVGPVWPQRIGFPGMLSSIQFPLDREPLLSHCGQELFNSIVLLIWANEDP</sequence>
<feature type="chain" id="PRO_5046160402" evidence="1">
    <location>
        <begin position="21"/>
        <end position="155"/>
    </location>
</feature>
<evidence type="ECO:0000256" key="1">
    <source>
        <dbReference type="SAM" id="SignalP"/>
    </source>
</evidence>
<feature type="signal peptide" evidence="1">
    <location>
        <begin position="1"/>
        <end position="20"/>
    </location>
</feature>
<name>A0ABV0QY81_9TELE</name>
<proteinExistence type="predicted"/>
<organism evidence="2 3">
    <name type="scientific">Xenoophorus captivus</name>
    <dbReference type="NCBI Taxonomy" id="1517983"/>
    <lineage>
        <taxon>Eukaryota</taxon>
        <taxon>Metazoa</taxon>
        <taxon>Chordata</taxon>
        <taxon>Craniata</taxon>
        <taxon>Vertebrata</taxon>
        <taxon>Euteleostomi</taxon>
        <taxon>Actinopterygii</taxon>
        <taxon>Neopterygii</taxon>
        <taxon>Teleostei</taxon>
        <taxon>Neoteleostei</taxon>
        <taxon>Acanthomorphata</taxon>
        <taxon>Ovalentaria</taxon>
        <taxon>Atherinomorphae</taxon>
        <taxon>Cyprinodontiformes</taxon>
        <taxon>Goodeidae</taxon>
        <taxon>Xenoophorus</taxon>
    </lineage>
</organism>
<protein>
    <submittedName>
        <fullName evidence="2">Uncharacterized protein</fullName>
    </submittedName>
</protein>
<evidence type="ECO:0000313" key="3">
    <source>
        <dbReference type="Proteomes" id="UP001434883"/>
    </source>
</evidence>
<gene>
    <name evidence="2" type="ORF">XENOCAPTIV_003516</name>
</gene>
<keyword evidence="3" id="KW-1185">Reference proteome</keyword>
<accession>A0ABV0QY81</accession>
<reference evidence="2 3" key="1">
    <citation type="submission" date="2021-06" db="EMBL/GenBank/DDBJ databases">
        <authorList>
            <person name="Palmer J.M."/>
        </authorList>
    </citation>
    <scope>NUCLEOTIDE SEQUENCE [LARGE SCALE GENOMIC DNA]</scope>
    <source>
        <strain evidence="2 3">XC_2019</strain>
        <tissue evidence="2">Muscle</tissue>
    </source>
</reference>
<comment type="caution">
    <text evidence="2">The sequence shown here is derived from an EMBL/GenBank/DDBJ whole genome shotgun (WGS) entry which is preliminary data.</text>
</comment>
<evidence type="ECO:0000313" key="2">
    <source>
        <dbReference type="EMBL" id="MEQ2200815.1"/>
    </source>
</evidence>